<gene>
    <name evidence="1" type="ORF">POL67_04500</name>
</gene>
<protein>
    <submittedName>
        <fullName evidence="1">Uncharacterized protein</fullName>
    </submittedName>
</protein>
<dbReference type="Proteomes" id="UP001221411">
    <property type="component" value="Unassembled WGS sequence"/>
</dbReference>
<sequence>MVRRICERRGDGSRPDVLGAYIYGLPDDPLVIFDVNHPAGRWLLNLEDSALFGDDLHSLERSLLEWADGLYDEETWQRFVVSQR</sequence>
<proteinExistence type="predicted"/>
<reference evidence="1 2" key="1">
    <citation type="submission" date="2022-11" db="EMBL/GenBank/DDBJ databases">
        <title>Minimal conservation of predation-associated metabolite biosynthetic gene clusters underscores biosynthetic potential of Myxococcota including descriptions for ten novel species: Archangium lansinium sp. nov., Myxococcus landrumus sp. nov., Nannocystis bai.</title>
        <authorList>
            <person name="Ahearne A."/>
            <person name="Stevens C."/>
            <person name="Dowd S."/>
        </authorList>
    </citation>
    <scope>NUCLEOTIDE SEQUENCE [LARGE SCALE GENOMIC DNA]</scope>
    <source>
        <strain evidence="1 2">RJM3</strain>
    </source>
</reference>
<comment type="caution">
    <text evidence="1">The sequence shown here is derived from an EMBL/GenBank/DDBJ whole genome shotgun (WGS) entry which is preliminary data.</text>
</comment>
<accession>A0ABT5EGX9</accession>
<dbReference type="RefSeq" id="WP_271915795.1">
    <property type="nucleotide sequence ID" value="NZ_JAQNDO010000001.1"/>
</dbReference>
<evidence type="ECO:0000313" key="1">
    <source>
        <dbReference type="EMBL" id="MDC0740594.1"/>
    </source>
</evidence>
<dbReference type="EMBL" id="JAQNDO010000001">
    <property type="protein sequence ID" value="MDC0740594.1"/>
    <property type="molecule type" value="Genomic_DNA"/>
</dbReference>
<evidence type="ECO:0000313" key="2">
    <source>
        <dbReference type="Proteomes" id="UP001221411"/>
    </source>
</evidence>
<organism evidence="1 2">
    <name type="scientific">Polyangium mundeleinium</name>
    <dbReference type="NCBI Taxonomy" id="2995306"/>
    <lineage>
        <taxon>Bacteria</taxon>
        <taxon>Pseudomonadati</taxon>
        <taxon>Myxococcota</taxon>
        <taxon>Polyangia</taxon>
        <taxon>Polyangiales</taxon>
        <taxon>Polyangiaceae</taxon>
        <taxon>Polyangium</taxon>
    </lineage>
</organism>
<keyword evidence="2" id="KW-1185">Reference proteome</keyword>
<name>A0ABT5EGX9_9BACT</name>